<dbReference type="Proteomes" id="UP001632038">
    <property type="component" value="Unassembled WGS sequence"/>
</dbReference>
<keyword evidence="3" id="KW-1185">Reference proteome</keyword>
<evidence type="ECO:0000313" key="3">
    <source>
        <dbReference type="Proteomes" id="UP001632038"/>
    </source>
</evidence>
<dbReference type="AlphaFoldDB" id="A0ABD3DZ96"/>
<dbReference type="EMBL" id="JAVIJP010000011">
    <property type="protein sequence ID" value="KAL3646882.1"/>
    <property type="molecule type" value="Genomic_DNA"/>
</dbReference>
<accession>A0ABD3DZ96</accession>
<evidence type="ECO:0000256" key="1">
    <source>
        <dbReference type="SAM" id="MobiDB-lite"/>
    </source>
</evidence>
<evidence type="ECO:0000313" key="2">
    <source>
        <dbReference type="EMBL" id="KAL3646882.1"/>
    </source>
</evidence>
<sequence length="189" mass="22247">MREVREIQEMESRKADDMRSEIEELRKTLEELRRHKNYASFEEDYVAFEKQPPPSPTEQTPPPLLPQNTPSPPAPTDDAYVPFDDDFVDEIIAFADKQDYVRHRSIRLRTNKHMIAYLAYLKSDPKEKREVGHGILFEMPVFSNELKTLPSGWRHRRLNAPADIAFISRICRVSSRRQWEICGFGLIFR</sequence>
<proteinExistence type="predicted"/>
<comment type="caution">
    <text evidence="2">The sequence shown here is derived from an EMBL/GenBank/DDBJ whole genome shotgun (WGS) entry which is preliminary data.</text>
</comment>
<name>A0ABD3DZ96_9LAMI</name>
<feature type="region of interest" description="Disordered" evidence="1">
    <location>
        <begin position="43"/>
        <end position="79"/>
    </location>
</feature>
<feature type="compositionally biased region" description="Pro residues" evidence="1">
    <location>
        <begin position="51"/>
        <end position="75"/>
    </location>
</feature>
<organism evidence="2 3">
    <name type="scientific">Castilleja foliolosa</name>
    <dbReference type="NCBI Taxonomy" id="1961234"/>
    <lineage>
        <taxon>Eukaryota</taxon>
        <taxon>Viridiplantae</taxon>
        <taxon>Streptophyta</taxon>
        <taxon>Embryophyta</taxon>
        <taxon>Tracheophyta</taxon>
        <taxon>Spermatophyta</taxon>
        <taxon>Magnoliopsida</taxon>
        <taxon>eudicotyledons</taxon>
        <taxon>Gunneridae</taxon>
        <taxon>Pentapetalae</taxon>
        <taxon>asterids</taxon>
        <taxon>lamiids</taxon>
        <taxon>Lamiales</taxon>
        <taxon>Orobanchaceae</taxon>
        <taxon>Pedicularideae</taxon>
        <taxon>Castillejinae</taxon>
        <taxon>Castilleja</taxon>
    </lineage>
</organism>
<reference evidence="3" key="1">
    <citation type="journal article" date="2024" name="IScience">
        <title>Strigolactones Initiate the Formation of Haustorium-like Structures in Castilleja.</title>
        <authorList>
            <person name="Buerger M."/>
            <person name="Peterson D."/>
            <person name="Chory J."/>
        </authorList>
    </citation>
    <scope>NUCLEOTIDE SEQUENCE [LARGE SCALE GENOMIC DNA]</scope>
</reference>
<gene>
    <name evidence="2" type="ORF">CASFOL_009426</name>
</gene>
<feature type="region of interest" description="Disordered" evidence="1">
    <location>
        <begin position="1"/>
        <end position="20"/>
    </location>
</feature>
<protein>
    <submittedName>
        <fullName evidence="2">Uncharacterized protein</fullName>
    </submittedName>
</protein>